<proteinExistence type="predicted"/>
<keyword evidence="1" id="KW-0732">Signal</keyword>
<feature type="signal peptide" evidence="1">
    <location>
        <begin position="1"/>
        <end position="27"/>
    </location>
</feature>
<organism evidence="2 3">
    <name type="scientific">Aeribacillus pallidus</name>
    <dbReference type="NCBI Taxonomy" id="33936"/>
    <lineage>
        <taxon>Bacteria</taxon>
        <taxon>Bacillati</taxon>
        <taxon>Bacillota</taxon>
        <taxon>Bacilli</taxon>
        <taxon>Bacillales</taxon>
        <taxon>Bacillaceae</taxon>
        <taxon>Aeribacillus</taxon>
    </lineage>
</organism>
<evidence type="ECO:0000313" key="2">
    <source>
        <dbReference type="EMBL" id="ASS90740.1"/>
    </source>
</evidence>
<protein>
    <submittedName>
        <fullName evidence="2">Uncharacterized protein</fullName>
    </submittedName>
</protein>
<reference evidence="2 3" key="1">
    <citation type="submission" date="2016-10" db="EMBL/GenBank/DDBJ databases">
        <title>The whole genome sequencing and assembly of Aeribacillus pallidus KCTC3564 strain.</title>
        <authorList>
            <person name="Lee Y.-J."/>
            <person name="Park M.-K."/>
            <person name="Yi H."/>
            <person name="Bahn Y.-S."/>
            <person name="Kim J.F."/>
            <person name="Lee D.-W."/>
        </authorList>
    </citation>
    <scope>NUCLEOTIDE SEQUENCE [LARGE SCALE GENOMIC DNA]</scope>
    <source>
        <strain evidence="2 3">KCTC3564</strain>
    </source>
</reference>
<dbReference type="KEGG" id="apak:AP3564_11370"/>
<dbReference type="AlphaFoldDB" id="A0A223E6C0"/>
<dbReference type="EMBL" id="CP017703">
    <property type="protein sequence ID" value="ASS90740.1"/>
    <property type="molecule type" value="Genomic_DNA"/>
</dbReference>
<accession>A0A223E6C0</accession>
<sequence>MKKLFGSFLFLSLIFGLAFSFPSSSNAANESFWIEGNVKEIHSVDEFDGEFVESNKTLLSEIKEEVRYYEVQGEYVDEYKTYKYDYTITKTAEEDRAVVATPYAYNKKENKILIKIGISDDVDDFAEQEGVTTATSESEHITLDENSSIEIMASKTRFYRTKWVDPINLQVNKVETEMTFNYNGSSVTSYTARDRREWLTATGWSESSHNLSHAFVGGRNAQAKTKSTMRNSAFCVGQPTTYVYYNTNNITVYYNGSASGNVSTYASGGCSSWLSYSTALI</sequence>
<gene>
    <name evidence="2" type="ORF">AP3564_11370</name>
</gene>
<evidence type="ECO:0000313" key="3">
    <source>
        <dbReference type="Proteomes" id="UP000214606"/>
    </source>
</evidence>
<name>A0A223E6C0_9BACI</name>
<dbReference type="RefSeq" id="WP_094245491.1">
    <property type="nucleotide sequence ID" value="NZ_CP017703.1"/>
</dbReference>
<feature type="chain" id="PRO_5013144009" evidence="1">
    <location>
        <begin position="28"/>
        <end position="281"/>
    </location>
</feature>
<evidence type="ECO:0000256" key="1">
    <source>
        <dbReference type="SAM" id="SignalP"/>
    </source>
</evidence>
<dbReference type="Proteomes" id="UP000214606">
    <property type="component" value="Chromosome"/>
</dbReference>